<accession>A0ABY9XBG4</accession>
<dbReference type="Gene3D" id="3.40.50.1820">
    <property type="entry name" value="alpha/beta hydrolase"/>
    <property type="match status" value="1"/>
</dbReference>
<dbReference type="EMBL" id="CP043494">
    <property type="protein sequence ID" value="WNG52725.1"/>
    <property type="molecule type" value="Genomic_DNA"/>
</dbReference>
<evidence type="ECO:0000313" key="2">
    <source>
        <dbReference type="EMBL" id="WNG52725.1"/>
    </source>
</evidence>
<dbReference type="Pfam" id="PF12146">
    <property type="entry name" value="Hydrolase_4"/>
    <property type="match status" value="1"/>
</dbReference>
<name>A0ABY9XBG4_9BACT</name>
<sequence length="313" mass="33631">MGHTYDLDERRVAIPGPAGDLDGVLALPPGTTRPVGLVVFVHGDGPVDATSDGFYRPLWEAFARAGYASLSWSKPGVGASDGNWLDQSMHDRALEVGAALDWARRQDVIDPKRIGLWGASQAGWVLPEVAATRDDVRFVIAVAPAINWLRQGRFNLLAELDHDGASADERARAVAASDTTRRLLRAGATHAEYLAAHRGPEPMSAARWGFVSRNYTADATADLVALGVRDIPVLLVLGDEDRHVDVDETEATYRALLGDRVTVACFAGAAHSLARSWVEDDALRGIVTAVLAPRQVFVPGFLDAQRAFLAALP</sequence>
<gene>
    <name evidence="2" type="ORF">F0U60_33230</name>
</gene>
<protein>
    <submittedName>
        <fullName evidence="2">Alpha/beta fold hydrolase</fullName>
    </submittedName>
</protein>
<feature type="domain" description="Serine aminopeptidase S33" evidence="1">
    <location>
        <begin position="33"/>
        <end position="273"/>
    </location>
</feature>
<organism evidence="2 3">
    <name type="scientific">Archangium minus</name>
    <dbReference type="NCBI Taxonomy" id="83450"/>
    <lineage>
        <taxon>Bacteria</taxon>
        <taxon>Pseudomonadati</taxon>
        <taxon>Myxococcota</taxon>
        <taxon>Myxococcia</taxon>
        <taxon>Myxococcales</taxon>
        <taxon>Cystobacterineae</taxon>
        <taxon>Archangiaceae</taxon>
        <taxon>Archangium</taxon>
    </lineage>
</organism>
<proteinExistence type="predicted"/>
<evidence type="ECO:0000259" key="1">
    <source>
        <dbReference type="Pfam" id="PF12146"/>
    </source>
</evidence>
<dbReference type="InterPro" id="IPR053145">
    <property type="entry name" value="AB_hydrolase_Est10"/>
</dbReference>
<dbReference type="PANTHER" id="PTHR43265:SF1">
    <property type="entry name" value="ESTERASE ESTD"/>
    <property type="match status" value="1"/>
</dbReference>
<dbReference type="SUPFAM" id="SSF53474">
    <property type="entry name" value="alpha/beta-Hydrolases"/>
    <property type="match status" value="1"/>
</dbReference>
<dbReference type="Proteomes" id="UP001611383">
    <property type="component" value="Chromosome"/>
</dbReference>
<dbReference type="GO" id="GO:0016787">
    <property type="term" value="F:hydrolase activity"/>
    <property type="evidence" value="ECO:0007669"/>
    <property type="project" value="UniProtKB-KW"/>
</dbReference>
<dbReference type="InterPro" id="IPR022742">
    <property type="entry name" value="Hydrolase_4"/>
</dbReference>
<dbReference type="InterPro" id="IPR029058">
    <property type="entry name" value="AB_hydrolase_fold"/>
</dbReference>
<dbReference type="PANTHER" id="PTHR43265">
    <property type="entry name" value="ESTERASE ESTD"/>
    <property type="match status" value="1"/>
</dbReference>
<keyword evidence="2" id="KW-0378">Hydrolase</keyword>
<reference evidence="2 3" key="1">
    <citation type="submission" date="2019-08" db="EMBL/GenBank/DDBJ databases">
        <title>Archangium and Cystobacter genomes.</title>
        <authorList>
            <person name="Chen I.-C.K."/>
            <person name="Wielgoss S."/>
        </authorList>
    </citation>
    <scope>NUCLEOTIDE SEQUENCE [LARGE SCALE GENOMIC DNA]</scope>
    <source>
        <strain evidence="2 3">Cbm 6</strain>
    </source>
</reference>
<evidence type="ECO:0000313" key="3">
    <source>
        <dbReference type="Proteomes" id="UP001611383"/>
    </source>
</evidence>
<keyword evidence="3" id="KW-1185">Reference proteome</keyword>